<proteinExistence type="predicted"/>
<gene>
    <name evidence="1" type="ORF">PACLA_8A026219</name>
</gene>
<sequence>MWNGWVSKQSLLKAAKRVGVTATGLNVNFMQKDKFEQAEGILDGNHTNEVPATSHAYVLSPQNIWKNSALYWKSKCMSAQAFIEESHERSLQLCCKSKPPIFKRQGWASRQHSDEVFETKGPLEVIPKGATQFLVPCYENVKSQFELVKNIDRTCLVEDEFY</sequence>
<organism evidence="1 2">
    <name type="scientific">Paramuricea clavata</name>
    <name type="common">Red gorgonian</name>
    <name type="synonym">Violescent sea-whip</name>
    <dbReference type="NCBI Taxonomy" id="317549"/>
    <lineage>
        <taxon>Eukaryota</taxon>
        <taxon>Metazoa</taxon>
        <taxon>Cnidaria</taxon>
        <taxon>Anthozoa</taxon>
        <taxon>Octocorallia</taxon>
        <taxon>Malacalcyonacea</taxon>
        <taxon>Plexauridae</taxon>
        <taxon>Paramuricea</taxon>
    </lineage>
</organism>
<protein>
    <submittedName>
        <fullName evidence="1">Uncharacterized protein</fullName>
    </submittedName>
</protein>
<name>A0A6S7I6L1_PARCT</name>
<evidence type="ECO:0000313" key="1">
    <source>
        <dbReference type="EMBL" id="CAB4012717.1"/>
    </source>
</evidence>
<dbReference type="Proteomes" id="UP001152795">
    <property type="component" value="Unassembled WGS sequence"/>
</dbReference>
<dbReference type="AlphaFoldDB" id="A0A6S7I6L1"/>
<comment type="caution">
    <text evidence="1">The sequence shown here is derived from an EMBL/GenBank/DDBJ whole genome shotgun (WGS) entry which is preliminary data.</text>
</comment>
<evidence type="ECO:0000313" key="2">
    <source>
        <dbReference type="Proteomes" id="UP001152795"/>
    </source>
</evidence>
<accession>A0A6S7I6L1</accession>
<dbReference type="EMBL" id="CACRXK020007609">
    <property type="protein sequence ID" value="CAB4012717.1"/>
    <property type="molecule type" value="Genomic_DNA"/>
</dbReference>
<keyword evidence="2" id="KW-1185">Reference proteome</keyword>
<reference evidence="1" key="1">
    <citation type="submission" date="2020-04" db="EMBL/GenBank/DDBJ databases">
        <authorList>
            <person name="Alioto T."/>
            <person name="Alioto T."/>
            <person name="Gomez Garrido J."/>
        </authorList>
    </citation>
    <scope>NUCLEOTIDE SEQUENCE</scope>
    <source>
        <strain evidence="1">A484AB</strain>
    </source>
</reference>